<dbReference type="Proteomes" id="UP000247409">
    <property type="component" value="Unassembled WGS sequence"/>
</dbReference>
<name>A0A2V3II34_9FLOR</name>
<keyword evidence="3" id="KW-1185">Reference proteome</keyword>
<protein>
    <submittedName>
        <fullName evidence="2">Uncharacterized protein</fullName>
    </submittedName>
</protein>
<dbReference type="AlphaFoldDB" id="A0A2V3II34"/>
<accession>A0A2V3II34</accession>
<proteinExistence type="predicted"/>
<organism evidence="2 3">
    <name type="scientific">Gracilariopsis chorda</name>
    <dbReference type="NCBI Taxonomy" id="448386"/>
    <lineage>
        <taxon>Eukaryota</taxon>
        <taxon>Rhodophyta</taxon>
        <taxon>Florideophyceae</taxon>
        <taxon>Rhodymeniophycidae</taxon>
        <taxon>Gracilariales</taxon>
        <taxon>Gracilariaceae</taxon>
        <taxon>Gracilariopsis</taxon>
    </lineage>
</organism>
<dbReference type="EMBL" id="NBIV01000202">
    <property type="protein sequence ID" value="PXF41698.1"/>
    <property type="molecule type" value="Genomic_DNA"/>
</dbReference>
<evidence type="ECO:0000313" key="2">
    <source>
        <dbReference type="EMBL" id="PXF41698.1"/>
    </source>
</evidence>
<feature type="region of interest" description="Disordered" evidence="1">
    <location>
        <begin position="45"/>
        <end position="77"/>
    </location>
</feature>
<sequence>MNMQRKIFRKLAQYHTCAKHDDCLALTDRALSLAVHRKGGDVSFDSRATRSARAKEDKITFGTNTCTKHQSRSPRRE</sequence>
<reference evidence="2 3" key="1">
    <citation type="journal article" date="2018" name="Mol. Biol. Evol.">
        <title>Analysis of the draft genome of the red seaweed Gracilariopsis chorda provides insights into genome size evolution in Rhodophyta.</title>
        <authorList>
            <person name="Lee J."/>
            <person name="Yang E.C."/>
            <person name="Graf L."/>
            <person name="Yang J.H."/>
            <person name="Qiu H."/>
            <person name="Zel Zion U."/>
            <person name="Chan C.X."/>
            <person name="Stephens T.G."/>
            <person name="Weber A.P.M."/>
            <person name="Boo G.H."/>
            <person name="Boo S.M."/>
            <person name="Kim K.M."/>
            <person name="Shin Y."/>
            <person name="Jung M."/>
            <person name="Lee S.J."/>
            <person name="Yim H.S."/>
            <person name="Lee J.H."/>
            <person name="Bhattacharya D."/>
            <person name="Yoon H.S."/>
        </authorList>
    </citation>
    <scope>NUCLEOTIDE SEQUENCE [LARGE SCALE GENOMIC DNA]</scope>
    <source>
        <strain evidence="2 3">SKKU-2015</strain>
        <tissue evidence="2">Whole body</tissue>
    </source>
</reference>
<evidence type="ECO:0000313" key="3">
    <source>
        <dbReference type="Proteomes" id="UP000247409"/>
    </source>
</evidence>
<evidence type="ECO:0000256" key="1">
    <source>
        <dbReference type="SAM" id="MobiDB-lite"/>
    </source>
</evidence>
<comment type="caution">
    <text evidence="2">The sequence shown here is derived from an EMBL/GenBank/DDBJ whole genome shotgun (WGS) entry which is preliminary data.</text>
</comment>
<gene>
    <name evidence="2" type="ORF">BWQ96_08583</name>
</gene>